<protein>
    <submittedName>
        <fullName evidence="2">DUF1178 family protein</fullName>
    </submittedName>
</protein>
<comment type="caution">
    <text evidence="2">The sequence shown here is derived from an EMBL/GenBank/DDBJ whole genome shotgun (WGS) entry which is preliminary data.</text>
</comment>
<proteinExistence type="predicted"/>
<evidence type="ECO:0000313" key="3">
    <source>
        <dbReference type="Proteomes" id="UP001597171"/>
    </source>
</evidence>
<name>A0ABW3ZC32_9HYPH</name>
<evidence type="ECO:0000313" key="2">
    <source>
        <dbReference type="EMBL" id="MFD1333624.1"/>
    </source>
</evidence>
<sequence>MIRYDLTCGCGARFDGWFRSSADFDSQQTRGLLSCPACGGSAVTKALMAPAIAAGRAATPTESEAPASAPAPAAEPGPAMELASDGDRELRARLRALRDHVTRTSENVGDRFPDLARRMHAEEIEHRSIYGRATPDEARALADEGVAFQPLPSFPDDAN</sequence>
<gene>
    <name evidence="2" type="ORF">ACFQ4O_16600</name>
</gene>
<evidence type="ECO:0000256" key="1">
    <source>
        <dbReference type="SAM" id="MobiDB-lite"/>
    </source>
</evidence>
<accession>A0ABW3ZC32</accession>
<dbReference type="PIRSF" id="PIRSF032131">
    <property type="entry name" value="UCP032131"/>
    <property type="match status" value="1"/>
</dbReference>
<dbReference type="RefSeq" id="WP_378777337.1">
    <property type="nucleotide sequence ID" value="NZ_JBHTMX010000279.1"/>
</dbReference>
<dbReference type="Pfam" id="PF06676">
    <property type="entry name" value="DUF1178"/>
    <property type="match status" value="1"/>
</dbReference>
<dbReference type="Proteomes" id="UP001597171">
    <property type="component" value="Unassembled WGS sequence"/>
</dbReference>
<dbReference type="InterPro" id="IPR009562">
    <property type="entry name" value="DUF1178"/>
</dbReference>
<organism evidence="2 3">
    <name type="scientific">Methylopila musalis</name>
    <dbReference type="NCBI Taxonomy" id="1134781"/>
    <lineage>
        <taxon>Bacteria</taxon>
        <taxon>Pseudomonadati</taxon>
        <taxon>Pseudomonadota</taxon>
        <taxon>Alphaproteobacteria</taxon>
        <taxon>Hyphomicrobiales</taxon>
        <taxon>Methylopilaceae</taxon>
        <taxon>Methylopila</taxon>
    </lineage>
</organism>
<dbReference type="EMBL" id="JBHTMX010000279">
    <property type="protein sequence ID" value="MFD1333624.1"/>
    <property type="molecule type" value="Genomic_DNA"/>
</dbReference>
<keyword evidence="3" id="KW-1185">Reference proteome</keyword>
<reference evidence="3" key="1">
    <citation type="journal article" date="2019" name="Int. J. Syst. Evol. Microbiol.">
        <title>The Global Catalogue of Microorganisms (GCM) 10K type strain sequencing project: providing services to taxonomists for standard genome sequencing and annotation.</title>
        <authorList>
            <consortium name="The Broad Institute Genomics Platform"/>
            <consortium name="The Broad Institute Genome Sequencing Center for Infectious Disease"/>
            <person name="Wu L."/>
            <person name="Ma J."/>
        </authorList>
    </citation>
    <scope>NUCLEOTIDE SEQUENCE [LARGE SCALE GENOMIC DNA]</scope>
    <source>
        <strain evidence="3">CCUG 61696</strain>
    </source>
</reference>
<feature type="compositionally biased region" description="Low complexity" evidence="1">
    <location>
        <begin position="55"/>
        <end position="79"/>
    </location>
</feature>
<feature type="region of interest" description="Disordered" evidence="1">
    <location>
        <begin position="55"/>
        <end position="88"/>
    </location>
</feature>